<keyword evidence="1" id="KW-0863">Zinc-finger</keyword>
<feature type="region of interest" description="Disordered" evidence="2">
    <location>
        <begin position="211"/>
        <end position="243"/>
    </location>
</feature>
<evidence type="ECO:0000313" key="5">
    <source>
        <dbReference type="EMBL" id="GES82110.1"/>
    </source>
</evidence>
<evidence type="ECO:0000313" key="4">
    <source>
        <dbReference type="EMBL" id="GBC10355.1"/>
    </source>
</evidence>
<dbReference type="Proteomes" id="UP000615446">
    <property type="component" value="Unassembled WGS sequence"/>
</dbReference>
<protein>
    <recommendedName>
        <fullName evidence="3">RING-type domain-containing protein</fullName>
    </recommendedName>
</protein>
<dbReference type="PROSITE" id="PS50089">
    <property type="entry name" value="ZF_RING_2"/>
    <property type="match status" value="1"/>
</dbReference>
<comment type="caution">
    <text evidence="4">The sequence shown here is derived from an EMBL/GenBank/DDBJ whole genome shotgun (WGS) entry which is preliminary data.</text>
</comment>
<keyword evidence="1" id="KW-0862">Zinc</keyword>
<evidence type="ECO:0000259" key="3">
    <source>
        <dbReference type="PROSITE" id="PS50089"/>
    </source>
</evidence>
<keyword evidence="1" id="KW-0479">Metal-binding</keyword>
<dbReference type="Gene3D" id="3.30.40.10">
    <property type="entry name" value="Zinc/RING finger domain, C3HC4 (zinc finger)"/>
    <property type="match status" value="1"/>
</dbReference>
<sequence length="409" mass="45629">MLARGIGKASSISIMSGSEQSSVSSSFLTNLRILGYKILKSLEEKDVRDIDVPELGPCSEGNEEIFSFPITGFTTLACGHTYHRLCIEKKLPNSCPLPGCGKNVDTIEARRDSQSSQSSGVSAISTLMGEKFTITSPTIHEDAIEDVEVAMYQQTESERSSLTYAKCSEDIAQVFSQASSRPLVFLPCKHAVHYDCIDNPQKLCPICQSSEGTEAGKKRSNEFASEKVSNKKAKQTRKQIDRNDSPTLKKLIMELTSAESLEDGLSQDPLITLQSSVSEMDVNSLDFLNLYNKIDTTEDNLRRTTHDLLCCYYNFGQAIKQLFDHFRKTCNEDVSNAKVNDRIMNQISVQDKLTETNLRKRKERGKKVFRLFSNVGGIEAIERLKSFNATSILNLSPDDVNFLIARLNK</sequence>
<name>A0A2Z6SEZ8_9GLOM</name>
<reference evidence="5" key="2">
    <citation type="submission" date="2019-10" db="EMBL/GenBank/DDBJ databases">
        <title>Conservation and host-specific expression of non-tandemly repeated heterogenous ribosome RNA gene in arbuscular mycorrhizal fungi.</title>
        <authorList>
            <person name="Maeda T."/>
            <person name="Kobayashi Y."/>
            <person name="Nakagawa T."/>
            <person name="Ezawa T."/>
            <person name="Yamaguchi K."/>
            <person name="Bino T."/>
            <person name="Nishimoto Y."/>
            <person name="Shigenobu S."/>
            <person name="Kawaguchi M."/>
        </authorList>
    </citation>
    <scope>NUCLEOTIDE SEQUENCE</scope>
    <source>
        <strain evidence="5">HR1</strain>
    </source>
</reference>
<reference evidence="4 6" key="1">
    <citation type="submission" date="2017-11" db="EMBL/GenBank/DDBJ databases">
        <title>The genome of Rhizophagus clarus HR1 reveals common genetic basis of auxotrophy among arbuscular mycorrhizal fungi.</title>
        <authorList>
            <person name="Kobayashi Y."/>
        </authorList>
    </citation>
    <scope>NUCLEOTIDE SEQUENCE [LARGE SCALE GENOMIC DNA]</scope>
    <source>
        <strain evidence="4 6">HR1</strain>
    </source>
</reference>
<keyword evidence="6" id="KW-1185">Reference proteome</keyword>
<evidence type="ECO:0000313" key="6">
    <source>
        <dbReference type="Proteomes" id="UP000247702"/>
    </source>
</evidence>
<evidence type="ECO:0000256" key="1">
    <source>
        <dbReference type="PROSITE-ProRule" id="PRU00175"/>
    </source>
</evidence>
<proteinExistence type="predicted"/>
<dbReference type="Proteomes" id="UP000247702">
    <property type="component" value="Unassembled WGS sequence"/>
</dbReference>
<accession>A0A2Z6SEZ8</accession>
<feature type="domain" description="RING-type" evidence="3">
    <location>
        <begin position="167"/>
        <end position="208"/>
    </location>
</feature>
<gene>
    <name evidence="5" type="ORF">RCL2_000933800</name>
    <name evidence="4" type="ORF">RclHR1_09560009</name>
</gene>
<dbReference type="InterPro" id="IPR013083">
    <property type="entry name" value="Znf_RING/FYVE/PHD"/>
</dbReference>
<dbReference type="EMBL" id="BLAL01000059">
    <property type="protein sequence ID" value="GES82110.1"/>
    <property type="molecule type" value="Genomic_DNA"/>
</dbReference>
<evidence type="ECO:0000256" key="2">
    <source>
        <dbReference type="SAM" id="MobiDB-lite"/>
    </source>
</evidence>
<dbReference type="SUPFAM" id="SSF57850">
    <property type="entry name" value="RING/U-box"/>
    <property type="match status" value="2"/>
</dbReference>
<feature type="compositionally biased region" description="Basic and acidic residues" evidence="2">
    <location>
        <begin position="214"/>
        <end position="229"/>
    </location>
</feature>
<dbReference type="SMART" id="SM00184">
    <property type="entry name" value="RING"/>
    <property type="match status" value="2"/>
</dbReference>
<dbReference type="InterPro" id="IPR001841">
    <property type="entry name" value="Znf_RING"/>
</dbReference>
<dbReference type="EMBL" id="BEXD01004377">
    <property type="protein sequence ID" value="GBC10355.1"/>
    <property type="molecule type" value="Genomic_DNA"/>
</dbReference>
<organism evidence="4 6">
    <name type="scientific">Rhizophagus clarus</name>
    <dbReference type="NCBI Taxonomy" id="94130"/>
    <lineage>
        <taxon>Eukaryota</taxon>
        <taxon>Fungi</taxon>
        <taxon>Fungi incertae sedis</taxon>
        <taxon>Mucoromycota</taxon>
        <taxon>Glomeromycotina</taxon>
        <taxon>Glomeromycetes</taxon>
        <taxon>Glomerales</taxon>
        <taxon>Glomeraceae</taxon>
        <taxon>Rhizophagus</taxon>
    </lineage>
</organism>
<dbReference type="AlphaFoldDB" id="A0A2Z6SEZ8"/>
<dbReference type="GO" id="GO:0008270">
    <property type="term" value="F:zinc ion binding"/>
    <property type="evidence" value="ECO:0007669"/>
    <property type="project" value="UniProtKB-KW"/>
</dbReference>
<dbReference type="OrthoDB" id="8062037at2759"/>